<reference evidence="2 3" key="1">
    <citation type="submission" date="2024-06" db="EMBL/GenBank/DDBJ databases">
        <title>The Natural Products Discovery Center: Release of the First 8490 Sequenced Strains for Exploring Actinobacteria Biosynthetic Diversity.</title>
        <authorList>
            <person name="Kalkreuter E."/>
            <person name="Kautsar S.A."/>
            <person name="Yang D."/>
            <person name="Bader C.D."/>
            <person name="Teijaro C.N."/>
            <person name="Fluegel L."/>
            <person name="Davis C.M."/>
            <person name="Simpson J.R."/>
            <person name="Lauterbach L."/>
            <person name="Steele A.D."/>
            <person name="Gui C."/>
            <person name="Meng S."/>
            <person name="Li G."/>
            <person name="Viehrig K."/>
            <person name="Ye F."/>
            <person name="Su P."/>
            <person name="Kiefer A.F."/>
            <person name="Nichols A."/>
            <person name="Cepeda A.J."/>
            <person name="Yan W."/>
            <person name="Fan B."/>
            <person name="Jiang Y."/>
            <person name="Adhikari A."/>
            <person name="Zheng C.-J."/>
            <person name="Schuster L."/>
            <person name="Cowan T.M."/>
            <person name="Smanski M.J."/>
            <person name="Chevrette M.G."/>
            <person name="De Carvalho L.P.S."/>
            <person name="Shen B."/>
        </authorList>
    </citation>
    <scope>NUCLEOTIDE SEQUENCE [LARGE SCALE GENOMIC DNA]</scope>
    <source>
        <strain evidence="2 3">NPDC019583</strain>
    </source>
</reference>
<feature type="region of interest" description="Disordered" evidence="1">
    <location>
        <begin position="1"/>
        <end position="20"/>
    </location>
</feature>
<gene>
    <name evidence="2" type="ORF">ABZ568_41625</name>
</gene>
<comment type="caution">
    <text evidence="2">The sequence shown here is derived from an EMBL/GenBank/DDBJ whole genome shotgun (WGS) entry which is preliminary data.</text>
</comment>
<dbReference type="Proteomes" id="UP001550603">
    <property type="component" value="Unassembled WGS sequence"/>
</dbReference>
<feature type="compositionally biased region" description="Low complexity" evidence="1">
    <location>
        <begin position="54"/>
        <end position="67"/>
    </location>
</feature>
<sequence>RRVRARRGCRRRPAAAGTRPVVVRKGPCRGVSARSGWRVNEQSVGTQVDRAVPRTETPGAAPPTTGE</sequence>
<accession>A0ABV2Y9A0</accession>
<keyword evidence="3" id="KW-1185">Reference proteome</keyword>
<organism evidence="2 3">
    <name type="scientific">Streptomyces olindensis</name>
    <dbReference type="NCBI Taxonomy" id="358823"/>
    <lineage>
        <taxon>Bacteria</taxon>
        <taxon>Bacillati</taxon>
        <taxon>Actinomycetota</taxon>
        <taxon>Actinomycetes</taxon>
        <taxon>Kitasatosporales</taxon>
        <taxon>Streptomycetaceae</taxon>
        <taxon>Streptomyces</taxon>
    </lineage>
</organism>
<evidence type="ECO:0000313" key="2">
    <source>
        <dbReference type="EMBL" id="MEU2272836.1"/>
    </source>
</evidence>
<evidence type="ECO:0000313" key="3">
    <source>
        <dbReference type="Proteomes" id="UP001550603"/>
    </source>
</evidence>
<proteinExistence type="predicted"/>
<dbReference type="EMBL" id="JBEYBN010000128">
    <property type="protein sequence ID" value="MEU2272836.1"/>
    <property type="molecule type" value="Genomic_DNA"/>
</dbReference>
<name>A0ABV2Y9A0_9ACTN</name>
<protein>
    <submittedName>
        <fullName evidence="2">Uncharacterized protein</fullName>
    </submittedName>
</protein>
<evidence type="ECO:0000256" key="1">
    <source>
        <dbReference type="SAM" id="MobiDB-lite"/>
    </source>
</evidence>
<feature type="region of interest" description="Disordered" evidence="1">
    <location>
        <begin position="41"/>
        <end position="67"/>
    </location>
</feature>
<dbReference type="RefSeq" id="WP_359795029.1">
    <property type="nucleotide sequence ID" value="NZ_JBEYBN010000128.1"/>
</dbReference>
<feature type="non-terminal residue" evidence="2">
    <location>
        <position position="1"/>
    </location>
</feature>
<feature type="compositionally biased region" description="Basic residues" evidence="1">
    <location>
        <begin position="1"/>
        <end position="13"/>
    </location>
</feature>